<organism evidence="7 8">
    <name type="scientific">Plectosphaerella cucumerina</name>
    <dbReference type="NCBI Taxonomy" id="40658"/>
    <lineage>
        <taxon>Eukaryota</taxon>
        <taxon>Fungi</taxon>
        <taxon>Dikarya</taxon>
        <taxon>Ascomycota</taxon>
        <taxon>Pezizomycotina</taxon>
        <taxon>Sordariomycetes</taxon>
        <taxon>Hypocreomycetidae</taxon>
        <taxon>Glomerellales</taxon>
        <taxon>Plectosphaerellaceae</taxon>
        <taxon>Plectosphaerella</taxon>
    </lineage>
</organism>
<dbReference type="InterPro" id="IPR002938">
    <property type="entry name" value="FAD-bd"/>
</dbReference>
<dbReference type="Gene3D" id="3.50.50.60">
    <property type="entry name" value="FAD/NAD(P)-binding domain"/>
    <property type="match status" value="1"/>
</dbReference>
<gene>
    <name evidence="7" type="ORF">B0T11DRAFT_350172</name>
</gene>
<dbReference type="InterPro" id="IPR036188">
    <property type="entry name" value="FAD/NAD-bd_sf"/>
</dbReference>
<evidence type="ECO:0000256" key="5">
    <source>
        <dbReference type="ARBA" id="ARBA00023033"/>
    </source>
</evidence>
<dbReference type="PRINTS" id="PR00420">
    <property type="entry name" value="RNGMNOXGNASE"/>
</dbReference>
<reference evidence="7" key="1">
    <citation type="journal article" date="2021" name="Nat. Commun.">
        <title>Genetic determinants of endophytism in the Arabidopsis root mycobiome.</title>
        <authorList>
            <person name="Mesny F."/>
            <person name="Miyauchi S."/>
            <person name="Thiergart T."/>
            <person name="Pickel B."/>
            <person name="Atanasova L."/>
            <person name="Karlsson M."/>
            <person name="Huettel B."/>
            <person name="Barry K.W."/>
            <person name="Haridas S."/>
            <person name="Chen C."/>
            <person name="Bauer D."/>
            <person name="Andreopoulos W."/>
            <person name="Pangilinan J."/>
            <person name="LaButti K."/>
            <person name="Riley R."/>
            <person name="Lipzen A."/>
            <person name="Clum A."/>
            <person name="Drula E."/>
            <person name="Henrissat B."/>
            <person name="Kohler A."/>
            <person name="Grigoriev I.V."/>
            <person name="Martin F.M."/>
            <person name="Hacquard S."/>
        </authorList>
    </citation>
    <scope>NUCLEOTIDE SEQUENCE</scope>
    <source>
        <strain evidence="7">MPI-CAGE-AT-0016</strain>
    </source>
</reference>
<dbReference type="PANTHER" id="PTHR13789:SF314">
    <property type="entry name" value="FAD-BINDING DOMAIN-CONTAINING PROTEIN"/>
    <property type="match status" value="1"/>
</dbReference>
<dbReference type="AlphaFoldDB" id="A0A8K0X7H2"/>
<dbReference type="Pfam" id="PF01494">
    <property type="entry name" value="FAD_binding_3"/>
    <property type="match status" value="1"/>
</dbReference>
<keyword evidence="5" id="KW-0503">Monooxygenase</keyword>
<dbReference type="InterPro" id="IPR050493">
    <property type="entry name" value="FAD-dep_Monooxygenase_BioMet"/>
</dbReference>
<dbReference type="PANTHER" id="PTHR13789">
    <property type="entry name" value="MONOOXYGENASE"/>
    <property type="match status" value="1"/>
</dbReference>
<evidence type="ECO:0000313" key="7">
    <source>
        <dbReference type="EMBL" id="KAH7368609.1"/>
    </source>
</evidence>
<sequence>MASSTQDQRIIVVGGGIAGLATAIALRSPTRHITVLEKSRMLRETGALISLQPNASKIVSAWGLDRFLAPYGPMEDKAFRMFDQAGTLVREIALDTARFGAGRMLYHRQDLHTALRDAATSTDLPGRPAVIRASSAVAACDPDAGTVTLEGGEVLEGDVIVGADGIHSVIRNAVVGSREHAPIPTGISAYRILIPTETLADLDLPSHIINLRDPVTTMIVGHDRRVIMGPGRDGKVFGVVALVPDQHMREDSASKTNNSEGSSWVAEGSVDALVDAYAGFPAWLHALFRRAPDVALWQLRDVDPLPRWVRGRAVLVGDAAHAMLPTQGQGASQSFEDAEALQAFLADVPAGAAADEVNAALMGAFDARFERASLIQRYSREQARPGTDAGSGAVRLDPGQFMEYNCNYQGAKEWVSRRAGAVTA</sequence>
<dbReference type="Proteomes" id="UP000813385">
    <property type="component" value="Unassembled WGS sequence"/>
</dbReference>
<protein>
    <recommendedName>
        <fullName evidence="6">FAD-binding domain-containing protein</fullName>
    </recommendedName>
</protein>
<accession>A0A8K0X7H2</accession>
<feature type="domain" description="FAD-binding" evidence="6">
    <location>
        <begin position="307"/>
        <end position="356"/>
    </location>
</feature>
<dbReference type="OrthoDB" id="40579at2759"/>
<keyword evidence="2" id="KW-0285">Flavoprotein</keyword>
<comment type="similarity">
    <text evidence="1">Belongs to the paxM FAD-dependent monooxygenase family.</text>
</comment>
<dbReference type="GO" id="GO:0004497">
    <property type="term" value="F:monooxygenase activity"/>
    <property type="evidence" value="ECO:0007669"/>
    <property type="project" value="UniProtKB-KW"/>
</dbReference>
<keyword evidence="3" id="KW-0274">FAD</keyword>
<dbReference type="EMBL" id="JAGPXD010000002">
    <property type="protein sequence ID" value="KAH7368609.1"/>
    <property type="molecule type" value="Genomic_DNA"/>
</dbReference>
<evidence type="ECO:0000259" key="6">
    <source>
        <dbReference type="Pfam" id="PF01494"/>
    </source>
</evidence>
<keyword evidence="4" id="KW-0560">Oxidoreductase</keyword>
<proteinExistence type="inferred from homology"/>
<evidence type="ECO:0000256" key="3">
    <source>
        <dbReference type="ARBA" id="ARBA00022827"/>
    </source>
</evidence>
<comment type="caution">
    <text evidence="7">The sequence shown here is derived from an EMBL/GenBank/DDBJ whole genome shotgun (WGS) entry which is preliminary data.</text>
</comment>
<evidence type="ECO:0000256" key="2">
    <source>
        <dbReference type="ARBA" id="ARBA00022630"/>
    </source>
</evidence>
<dbReference type="Pfam" id="PF13450">
    <property type="entry name" value="NAD_binding_8"/>
    <property type="match status" value="1"/>
</dbReference>
<evidence type="ECO:0000256" key="1">
    <source>
        <dbReference type="ARBA" id="ARBA00007992"/>
    </source>
</evidence>
<dbReference type="GO" id="GO:0071949">
    <property type="term" value="F:FAD binding"/>
    <property type="evidence" value="ECO:0007669"/>
    <property type="project" value="InterPro"/>
</dbReference>
<evidence type="ECO:0000313" key="8">
    <source>
        <dbReference type="Proteomes" id="UP000813385"/>
    </source>
</evidence>
<keyword evidence="8" id="KW-1185">Reference proteome</keyword>
<dbReference type="SUPFAM" id="SSF54373">
    <property type="entry name" value="FAD-linked reductases, C-terminal domain"/>
    <property type="match status" value="1"/>
</dbReference>
<evidence type="ECO:0000256" key="4">
    <source>
        <dbReference type="ARBA" id="ARBA00023002"/>
    </source>
</evidence>
<name>A0A8K0X7H2_9PEZI</name>
<dbReference type="SUPFAM" id="SSF51905">
    <property type="entry name" value="FAD/NAD(P)-binding domain"/>
    <property type="match status" value="1"/>
</dbReference>